<keyword evidence="2" id="KW-1185">Reference proteome</keyword>
<gene>
    <name evidence="1" type="ORF">K435DRAFT_642365</name>
</gene>
<evidence type="ECO:0000313" key="2">
    <source>
        <dbReference type="Proteomes" id="UP000297245"/>
    </source>
</evidence>
<dbReference type="EMBL" id="ML179036">
    <property type="protein sequence ID" value="THV07826.1"/>
    <property type="molecule type" value="Genomic_DNA"/>
</dbReference>
<evidence type="ECO:0000313" key="1">
    <source>
        <dbReference type="EMBL" id="THV07826.1"/>
    </source>
</evidence>
<dbReference type="PANTHER" id="PTHR46579">
    <property type="entry name" value="F5/8 TYPE C DOMAIN-CONTAINING PROTEIN-RELATED"/>
    <property type="match status" value="1"/>
</dbReference>
<proteinExistence type="predicted"/>
<name>A0A4V4HIS6_DENBC</name>
<accession>A0A4V4HIS6</accession>
<sequence length="203" mass="23459">MPRRLAEDPAADGRVNLDAIKHIQQVIKDTSVPTWINSVPGNYSEKSAGTIKADEWRTLATIYLPIALVTLWDYNTRHTSPLSRKVLRHTMALFQAVNIVCRYTMSTRQATAYRELLKQWVDDLHHLHSHTKGRRLVRPNVHAAFHIYDFLMLFGPVVSWWTFPFERLIGTLQKINTNDHIGGEMEITILNSFLRGANFRRLV</sequence>
<organism evidence="1 2">
    <name type="scientific">Dendrothele bispora (strain CBS 962.96)</name>
    <dbReference type="NCBI Taxonomy" id="1314807"/>
    <lineage>
        <taxon>Eukaryota</taxon>
        <taxon>Fungi</taxon>
        <taxon>Dikarya</taxon>
        <taxon>Basidiomycota</taxon>
        <taxon>Agaricomycotina</taxon>
        <taxon>Agaricomycetes</taxon>
        <taxon>Agaricomycetidae</taxon>
        <taxon>Agaricales</taxon>
        <taxon>Agaricales incertae sedis</taxon>
        <taxon>Dendrothele</taxon>
    </lineage>
</organism>
<dbReference type="OrthoDB" id="3247418at2759"/>
<protein>
    <submittedName>
        <fullName evidence="1">Uncharacterized protein</fullName>
    </submittedName>
</protein>
<feature type="non-terminal residue" evidence="1">
    <location>
        <position position="203"/>
    </location>
</feature>
<dbReference type="Proteomes" id="UP000297245">
    <property type="component" value="Unassembled WGS sequence"/>
</dbReference>
<dbReference type="PANTHER" id="PTHR46579:SF1">
    <property type="entry name" value="F5_8 TYPE C DOMAIN-CONTAINING PROTEIN"/>
    <property type="match status" value="1"/>
</dbReference>
<reference evidence="1 2" key="1">
    <citation type="journal article" date="2019" name="Nat. Ecol. Evol.">
        <title>Megaphylogeny resolves global patterns of mushroom evolution.</title>
        <authorList>
            <person name="Varga T."/>
            <person name="Krizsan K."/>
            <person name="Foldi C."/>
            <person name="Dima B."/>
            <person name="Sanchez-Garcia M."/>
            <person name="Sanchez-Ramirez S."/>
            <person name="Szollosi G.J."/>
            <person name="Szarkandi J.G."/>
            <person name="Papp V."/>
            <person name="Albert L."/>
            <person name="Andreopoulos W."/>
            <person name="Angelini C."/>
            <person name="Antonin V."/>
            <person name="Barry K.W."/>
            <person name="Bougher N.L."/>
            <person name="Buchanan P."/>
            <person name="Buyck B."/>
            <person name="Bense V."/>
            <person name="Catcheside P."/>
            <person name="Chovatia M."/>
            <person name="Cooper J."/>
            <person name="Damon W."/>
            <person name="Desjardin D."/>
            <person name="Finy P."/>
            <person name="Geml J."/>
            <person name="Haridas S."/>
            <person name="Hughes K."/>
            <person name="Justo A."/>
            <person name="Karasinski D."/>
            <person name="Kautmanova I."/>
            <person name="Kiss B."/>
            <person name="Kocsube S."/>
            <person name="Kotiranta H."/>
            <person name="LaButti K.M."/>
            <person name="Lechner B.E."/>
            <person name="Liimatainen K."/>
            <person name="Lipzen A."/>
            <person name="Lukacs Z."/>
            <person name="Mihaltcheva S."/>
            <person name="Morgado L.N."/>
            <person name="Niskanen T."/>
            <person name="Noordeloos M.E."/>
            <person name="Ohm R.A."/>
            <person name="Ortiz-Santana B."/>
            <person name="Ovrebo C."/>
            <person name="Racz N."/>
            <person name="Riley R."/>
            <person name="Savchenko A."/>
            <person name="Shiryaev A."/>
            <person name="Soop K."/>
            <person name="Spirin V."/>
            <person name="Szebenyi C."/>
            <person name="Tomsovsky M."/>
            <person name="Tulloss R.E."/>
            <person name="Uehling J."/>
            <person name="Grigoriev I.V."/>
            <person name="Vagvolgyi C."/>
            <person name="Papp T."/>
            <person name="Martin F.M."/>
            <person name="Miettinen O."/>
            <person name="Hibbett D.S."/>
            <person name="Nagy L.G."/>
        </authorList>
    </citation>
    <scope>NUCLEOTIDE SEQUENCE [LARGE SCALE GENOMIC DNA]</scope>
    <source>
        <strain evidence="1 2">CBS 962.96</strain>
    </source>
</reference>
<dbReference type="AlphaFoldDB" id="A0A4V4HIS6"/>